<feature type="transmembrane region" description="Helical" evidence="1">
    <location>
        <begin position="20"/>
        <end position="39"/>
    </location>
</feature>
<dbReference type="AlphaFoldDB" id="A0A345ILT5"/>
<accession>A0A345ILT5</accession>
<dbReference type="EMBL" id="CP031163">
    <property type="protein sequence ID" value="AXH00658.1"/>
    <property type="molecule type" value="Genomic_DNA"/>
</dbReference>
<sequence>MTTPRDLLDTAAQFSRNRWTWALGLVAVPCLVSLAFLSWDKNVTLAQQRQVCLSFVEGNPGWRTQDVTLQAAQALEPDARGAFTVQLAQALEGLQRPAPAERLRLFALPVWSKASYFHPQHLVGPEIQLSGPAHHAPPGSGLLFIDLPWVGGTYEAINVTGPCGTYRQSFELLLTSYNRGTLTVQTRHAGQVVARWQLAVQR</sequence>
<keyword evidence="1" id="KW-0812">Transmembrane</keyword>
<geneLocation type="plasmid" evidence="3">
    <name>pdrdi</name>
</geneLocation>
<dbReference type="KEGG" id="dwu:DVJ83_16000"/>
<keyword evidence="1" id="KW-0472">Membrane</keyword>
<gene>
    <name evidence="2" type="ORF">DVJ83_16000</name>
</gene>
<evidence type="ECO:0000313" key="2">
    <source>
        <dbReference type="EMBL" id="AXH00658.1"/>
    </source>
</evidence>
<evidence type="ECO:0000313" key="3">
    <source>
        <dbReference type="Proteomes" id="UP000253744"/>
    </source>
</evidence>
<proteinExistence type="predicted"/>
<organism evidence="2 3">
    <name type="scientific">Deinococcus wulumuqiensis</name>
    <dbReference type="NCBI Taxonomy" id="980427"/>
    <lineage>
        <taxon>Bacteria</taxon>
        <taxon>Thermotogati</taxon>
        <taxon>Deinococcota</taxon>
        <taxon>Deinococci</taxon>
        <taxon>Deinococcales</taxon>
        <taxon>Deinococcaceae</taxon>
        <taxon>Deinococcus</taxon>
    </lineage>
</organism>
<dbReference type="Proteomes" id="UP000253744">
    <property type="component" value="Plasmid pDrdI"/>
</dbReference>
<protein>
    <submittedName>
        <fullName evidence="2">Uncharacterized protein</fullName>
    </submittedName>
</protein>
<evidence type="ECO:0000256" key="1">
    <source>
        <dbReference type="SAM" id="Phobius"/>
    </source>
</evidence>
<dbReference type="RefSeq" id="WP_114673312.1">
    <property type="nucleotide sequence ID" value="NZ_CP031163.1"/>
</dbReference>
<name>A0A345ILT5_9DEIO</name>
<reference evidence="2 3" key="1">
    <citation type="submission" date="2018-07" db="EMBL/GenBank/DDBJ databases">
        <title>Complete Genome and Methylome Analysis of Deinococcus wulumuqiensis NEB 479.</title>
        <authorList>
            <person name="Fomenkov A."/>
            <person name="Luyten Y."/>
            <person name="Vincze T."/>
            <person name="Anton B.P."/>
            <person name="Clark T."/>
            <person name="Roberts R.J."/>
            <person name="Morgan R.D."/>
        </authorList>
    </citation>
    <scope>NUCLEOTIDE SEQUENCE [LARGE SCALE GENOMIC DNA]</scope>
    <source>
        <strain evidence="2 3">NEB 479</strain>
        <plasmid evidence="3">Plasmid pdrdi</plasmid>
    </source>
</reference>
<keyword evidence="2" id="KW-0614">Plasmid</keyword>
<keyword evidence="1" id="KW-1133">Transmembrane helix</keyword>